<dbReference type="InterPro" id="IPR035398">
    <property type="entry name" value="Bac_rhamnosid_C"/>
</dbReference>
<feature type="domain" description="Bacterial alpha-L-rhamnosidase N-terminal" evidence="2">
    <location>
        <begin position="79"/>
        <end position="223"/>
    </location>
</feature>
<evidence type="ECO:0000259" key="2">
    <source>
        <dbReference type="Pfam" id="PF08531"/>
    </source>
</evidence>
<dbReference type="Pfam" id="PF17390">
    <property type="entry name" value="Bac_rhamnosid_C"/>
    <property type="match status" value="1"/>
</dbReference>
<feature type="signal peptide" evidence="1">
    <location>
        <begin position="1"/>
        <end position="22"/>
    </location>
</feature>
<reference evidence="5 6" key="1">
    <citation type="submission" date="2021-05" db="EMBL/GenBank/DDBJ databases">
        <title>Comparative genomic studies on the polysaccharide-degrading batcterial strains of the Flammeovirga genus.</title>
        <authorList>
            <person name="Zewei F."/>
            <person name="Zheng Z."/>
            <person name="Yu L."/>
            <person name="Ruyue G."/>
            <person name="Yanhong M."/>
            <person name="Yuanyuan C."/>
            <person name="Jingyan G."/>
            <person name="Wenjun H."/>
        </authorList>
    </citation>
    <scope>NUCLEOTIDE SEQUENCE [LARGE SCALE GENOMIC DNA]</scope>
    <source>
        <strain evidence="5 6">YS10</strain>
    </source>
</reference>
<keyword evidence="6" id="KW-1185">Reference proteome</keyword>
<dbReference type="Gene3D" id="2.60.120.260">
    <property type="entry name" value="Galactose-binding domain-like"/>
    <property type="match status" value="2"/>
</dbReference>
<dbReference type="InterPro" id="IPR008979">
    <property type="entry name" value="Galactose-bd-like_sf"/>
</dbReference>
<evidence type="ECO:0000256" key="1">
    <source>
        <dbReference type="SAM" id="SignalP"/>
    </source>
</evidence>
<dbReference type="InterPro" id="IPR012341">
    <property type="entry name" value="6hp_glycosidase-like_sf"/>
</dbReference>
<evidence type="ECO:0000259" key="4">
    <source>
        <dbReference type="Pfam" id="PF17390"/>
    </source>
</evidence>
<evidence type="ECO:0000259" key="3">
    <source>
        <dbReference type="Pfam" id="PF17389"/>
    </source>
</evidence>
<dbReference type="Pfam" id="PF08531">
    <property type="entry name" value="Bac_rhamnosid_N"/>
    <property type="match status" value="1"/>
</dbReference>
<gene>
    <name evidence="5" type="ORF">KM029_22375</name>
</gene>
<dbReference type="Proteomes" id="UP000682802">
    <property type="component" value="Chromosome 2"/>
</dbReference>
<evidence type="ECO:0000313" key="6">
    <source>
        <dbReference type="Proteomes" id="UP000682802"/>
    </source>
</evidence>
<evidence type="ECO:0000313" key="5">
    <source>
        <dbReference type="EMBL" id="QWG09355.1"/>
    </source>
</evidence>
<dbReference type="Gene3D" id="2.60.420.10">
    <property type="entry name" value="Maltose phosphorylase, domain 3"/>
    <property type="match status" value="1"/>
</dbReference>
<dbReference type="PANTHER" id="PTHR34987:SF2">
    <property type="entry name" value="B, PUTATIVE (AFU_ORTHOLOGUE AFUA_7G05040)-RELATED"/>
    <property type="match status" value="1"/>
</dbReference>
<feature type="domain" description="Alpha-L-rhamnosidase six-hairpin glycosidase" evidence="3">
    <location>
        <begin position="422"/>
        <end position="733"/>
    </location>
</feature>
<name>A0ABX8H0D6_9BACT</name>
<organism evidence="5 6">
    <name type="scientific">Flammeovirga kamogawensis</name>
    <dbReference type="NCBI Taxonomy" id="373891"/>
    <lineage>
        <taxon>Bacteria</taxon>
        <taxon>Pseudomonadati</taxon>
        <taxon>Bacteroidota</taxon>
        <taxon>Cytophagia</taxon>
        <taxon>Cytophagales</taxon>
        <taxon>Flammeovirgaceae</taxon>
        <taxon>Flammeovirga</taxon>
    </lineage>
</organism>
<dbReference type="RefSeq" id="WP_144076033.1">
    <property type="nucleotide sequence ID" value="NZ_CP076129.1"/>
</dbReference>
<dbReference type="PANTHER" id="PTHR34987">
    <property type="entry name" value="C, PUTATIVE (AFU_ORTHOLOGUE AFUA_3G02880)-RELATED"/>
    <property type="match status" value="1"/>
</dbReference>
<protein>
    <submittedName>
        <fullName evidence="5">Alpha-L-rhamnosidase N-terminal domain-containing protein</fullName>
    </submittedName>
</protein>
<feature type="domain" description="Alpha-L-rhamnosidase C-terminal" evidence="4">
    <location>
        <begin position="770"/>
        <end position="830"/>
    </location>
</feature>
<sequence>MKKRFFKILAGACLLVSTLAQAQTTQLGNGVVGHWNPTYTIAKQNWKAQWVWDQQDTKRSTTNNMVLFRKSFTISDIPSNAIIKISASSLYKLYINGTYVNRGPSRSAPHNQSFDELDITTLLKEGKNTIAVQANYQQGEHANHLLGRGGMLAQLEMQIGNTTEIIATNSSWKAMVDPSWDNNAPKLNRFQLVVADRVDLTKEIKGWYKSDFDDSQWGKAVGLIRNSGWPGPQKNDIPRAITTPWTNLEKRHIPYLTEVDHKAINLIEAVQIEDYLYHPKKAPKQQLTGTLDKNISVKAYKKGKGPLVIPALKEQKTFLLVFDLGEMINGMPQFDIEGVKGTKVEVIGIPYMVNNQFTYRVVDTDLLDEVTLSGQRDVWQAQYFKPSRYLALVIKSGDAPIKINSFGIHQFAYPFEKKGSMTSKSHDWVEQYVVATEKTIDACTTDGYTDNYRERRQYAQTGYYGAMGNYWTFGDYALQAIKLVQVAQEAEPNGLLPAYGPLVNNDYMVILDSDILWIRSLHNYFLYSGDKETVLKLMPTAQKLMDLLESYTNKDGLLDNPPYSYWLDHARNDRRGANLNLNGHYIGALQDYAEILSWLGKDDAEGYTSQANNAKKAIQTQFWNKQKGLFVDALIDGKQSDQYSEHAQAMALSMQIATEEQAKAVAKNILENDELNFVTRASGMFMVTPAMSYFLHKGLAEYGYVDQSFDLFRKRFDHMLAPEMNGTLWEEWWRDASGRTGKKGMIGRTRSDAQTESAFAPGLFAEFLVGVEITKPGMAEMVLAKTTASIENIAANIPTPFGSTSIAWTFENEGGQLNVEIPEGVEIKLVRKSFGKDTIEVDNTINKAATEYIVLKAGKHNVTFSSKEI</sequence>
<accession>A0ABX8H0D6</accession>
<dbReference type="InterPro" id="IPR008928">
    <property type="entry name" value="6-hairpin_glycosidase_sf"/>
</dbReference>
<proteinExistence type="predicted"/>
<dbReference type="EMBL" id="CP076129">
    <property type="protein sequence ID" value="QWG09355.1"/>
    <property type="molecule type" value="Genomic_DNA"/>
</dbReference>
<dbReference type="InterPro" id="IPR013737">
    <property type="entry name" value="Bac_rhamnosid_N"/>
</dbReference>
<dbReference type="Pfam" id="PF17389">
    <property type="entry name" value="Bac_rhamnosid6H"/>
    <property type="match status" value="1"/>
</dbReference>
<dbReference type="Gene3D" id="1.50.10.10">
    <property type="match status" value="1"/>
</dbReference>
<keyword evidence="1" id="KW-0732">Signal</keyword>
<dbReference type="SUPFAM" id="SSF49785">
    <property type="entry name" value="Galactose-binding domain-like"/>
    <property type="match status" value="1"/>
</dbReference>
<feature type="chain" id="PRO_5045659449" evidence="1">
    <location>
        <begin position="23"/>
        <end position="869"/>
    </location>
</feature>
<dbReference type="SUPFAM" id="SSF48208">
    <property type="entry name" value="Six-hairpin glycosidases"/>
    <property type="match status" value="1"/>
</dbReference>
<dbReference type="InterPro" id="IPR035396">
    <property type="entry name" value="Bac_rhamnosid6H"/>
</dbReference>